<keyword evidence="11" id="KW-0175">Coiled coil</keyword>
<evidence type="ECO:0000256" key="9">
    <source>
        <dbReference type="RuleBase" id="RU000682"/>
    </source>
</evidence>
<dbReference type="InterPro" id="IPR045224">
    <property type="entry name" value="HDZip_class_I_plant"/>
</dbReference>
<evidence type="ECO:0000259" key="12">
    <source>
        <dbReference type="PROSITE" id="PS50071"/>
    </source>
</evidence>
<dbReference type="Pfam" id="PF00046">
    <property type="entry name" value="Homeodomain"/>
    <property type="match status" value="1"/>
</dbReference>
<dbReference type="Proteomes" id="UP001293593">
    <property type="component" value="Unassembled WGS sequence"/>
</dbReference>
<proteinExistence type="inferred from homology"/>
<evidence type="ECO:0000256" key="5">
    <source>
        <dbReference type="ARBA" id="ARBA00023163"/>
    </source>
</evidence>
<keyword evidence="14" id="KW-1185">Reference proteome</keyword>
<evidence type="ECO:0000256" key="4">
    <source>
        <dbReference type="ARBA" id="ARBA00023155"/>
    </source>
</evidence>
<evidence type="ECO:0000256" key="2">
    <source>
        <dbReference type="ARBA" id="ARBA00023015"/>
    </source>
</evidence>
<dbReference type="GO" id="GO:0000981">
    <property type="term" value="F:DNA-binding transcription factor activity, RNA polymerase II-specific"/>
    <property type="evidence" value="ECO:0007669"/>
    <property type="project" value="UniProtKB-UniRule"/>
</dbReference>
<keyword evidence="3 8" id="KW-0238">DNA-binding</keyword>
<evidence type="ECO:0000256" key="7">
    <source>
        <dbReference type="ARBA" id="ARBA00025748"/>
    </source>
</evidence>
<evidence type="ECO:0000256" key="6">
    <source>
        <dbReference type="ARBA" id="ARBA00023242"/>
    </source>
</evidence>
<evidence type="ECO:0000256" key="10">
    <source>
        <dbReference type="RuleBase" id="RU369038"/>
    </source>
</evidence>
<dbReference type="PROSITE" id="PS00027">
    <property type="entry name" value="HOMEOBOX_1"/>
    <property type="match status" value="1"/>
</dbReference>
<comment type="function">
    <text evidence="10">Transcription factor.</text>
</comment>
<gene>
    <name evidence="13" type="ORF">QN277_002544</name>
</gene>
<evidence type="ECO:0000256" key="1">
    <source>
        <dbReference type="ARBA" id="ARBA00004123"/>
    </source>
</evidence>
<dbReference type="EMBL" id="JAWXYG010000001">
    <property type="protein sequence ID" value="KAK4285918.1"/>
    <property type="molecule type" value="Genomic_DNA"/>
</dbReference>
<dbReference type="InterPro" id="IPR009057">
    <property type="entry name" value="Homeodomain-like_sf"/>
</dbReference>
<reference evidence="13" key="1">
    <citation type="submission" date="2023-10" db="EMBL/GenBank/DDBJ databases">
        <title>Chromosome-level genome of the transformable northern wattle, Acacia crassicarpa.</title>
        <authorList>
            <person name="Massaro I."/>
            <person name="Sinha N.R."/>
            <person name="Poethig S."/>
            <person name="Leichty A.R."/>
        </authorList>
    </citation>
    <scope>NUCLEOTIDE SEQUENCE</scope>
    <source>
        <strain evidence="13">Acra3RX</strain>
        <tissue evidence="13">Leaf</tissue>
    </source>
</reference>
<dbReference type="GO" id="GO:0043565">
    <property type="term" value="F:sequence-specific DNA binding"/>
    <property type="evidence" value="ECO:0007669"/>
    <property type="project" value="TreeGrafter"/>
</dbReference>
<evidence type="ECO:0000256" key="11">
    <source>
        <dbReference type="SAM" id="Coils"/>
    </source>
</evidence>
<dbReference type="GO" id="GO:0045893">
    <property type="term" value="P:positive regulation of DNA-templated transcription"/>
    <property type="evidence" value="ECO:0007669"/>
    <property type="project" value="TreeGrafter"/>
</dbReference>
<sequence>MENFFLSFQNQKHNKKRLTEDQVGILEKSFACSKKLEPEQKLQLSKQLGVPPRQIAIWYQNKRARWKTRSLEEDYGALQLKLENELAEKKQLERDVERLKAELKEAKEMLLSMKREGGEGHSHTSLAEFSYDCAEVMQVEQLYTCFMGSDKFV</sequence>
<dbReference type="AlphaFoldDB" id="A0AAE1THZ2"/>
<evidence type="ECO:0000256" key="3">
    <source>
        <dbReference type="ARBA" id="ARBA00023125"/>
    </source>
</evidence>
<protein>
    <recommendedName>
        <fullName evidence="10">Homeobox-leucine zipper protein</fullName>
    </recommendedName>
    <alternativeName>
        <fullName evidence="10">HD-ZIP protein</fullName>
    </alternativeName>
    <alternativeName>
        <fullName evidence="10">Homeodomain transcription factor</fullName>
    </alternativeName>
</protein>
<feature type="domain" description="Homeobox" evidence="12">
    <location>
        <begin position="9"/>
        <end position="69"/>
    </location>
</feature>
<comment type="similarity">
    <text evidence="7 10">Belongs to the HD-ZIP homeobox family. Class I subfamily.</text>
</comment>
<dbReference type="SMART" id="SM00389">
    <property type="entry name" value="HOX"/>
    <property type="match status" value="1"/>
</dbReference>
<feature type="coiled-coil region" evidence="11">
    <location>
        <begin position="75"/>
        <end position="116"/>
    </location>
</feature>
<dbReference type="InterPro" id="IPR017970">
    <property type="entry name" value="Homeobox_CS"/>
</dbReference>
<dbReference type="Gene3D" id="1.10.10.60">
    <property type="entry name" value="Homeodomain-like"/>
    <property type="match status" value="1"/>
</dbReference>
<keyword evidence="6 8" id="KW-0539">Nucleus</keyword>
<comment type="caution">
    <text evidence="13">The sequence shown here is derived from an EMBL/GenBank/DDBJ whole genome shotgun (WGS) entry which is preliminary data.</text>
</comment>
<name>A0AAE1THZ2_9FABA</name>
<feature type="DNA-binding region" description="Homeobox" evidence="8">
    <location>
        <begin position="11"/>
        <end position="70"/>
    </location>
</feature>
<dbReference type="GO" id="GO:0005634">
    <property type="term" value="C:nucleus"/>
    <property type="evidence" value="ECO:0007669"/>
    <property type="project" value="UniProtKB-SubCell"/>
</dbReference>
<dbReference type="PROSITE" id="PS50071">
    <property type="entry name" value="HOMEOBOX_2"/>
    <property type="match status" value="1"/>
</dbReference>
<dbReference type="PANTHER" id="PTHR24326">
    <property type="entry name" value="HOMEOBOX-LEUCINE ZIPPER PROTEIN"/>
    <property type="match status" value="1"/>
</dbReference>
<dbReference type="SUPFAM" id="SSF46689">
    <property type="entry name" value="Homeodomain-like"/>
    <property type="match status" value="1"/>
</dbReference>
<evidence type="ECO:0000313" key="13">
    <source>
        <dbReference type="EMBL" id="KAK4285918.1"/>
    </source>
</evidence>
<dbReference type="CDD" id="cd00086">
    <property type="entry name" value="homeodomain"/>
    <property type="match status" value="1"/>
</dbReference>
<organism evidence="13 14">
    <name type="scientific">Acacia crassicarpa</name>
    <name type="common">northern wattle</name>
    <dbReference type="NCBI Taxonomy" id="499986"/>
    <lineage>
        <taxon>Eukaryota</taxon>
        <taxon>Viridiplantae</taxon>
        <taxon>Streptophyta</taxon>
        <taxon>Embryophyta</taxon>
        <taxon>Tracheophyta</taxon>
        <taxon>Spermatophyta</taxon>
        <taxon>Magnoliopsida</taxon>
        <taxon>eudicotyledons</taxon>
        <taxon>Gunneridae</taxon>
        <taxon>Pentapetalae</taxon>
        <taxon>rosids</taxon>
        <taxon>fabids</taxon>
        <taxon>Fabales</taxon>
        <taxon>Fabaceae</taxon>
        <taxon>Caesalpinioideae</taxon>
        <taxon>mimosoid clade</taxon>
        <taxon>Acacieae</taxon>
        <taxon>Acacia</taxon>
    </lineage>
</organism>
<comment type="subcellular location">
    <subcellularLocation>
        <location evidence="1 8 9">Nucleus</location>
    </subcellularLocation>
</comment>
<evidence type="ECO:0000313" key="14">
    <source>
        <dbReference type="Proteomes" id="UP001293593"/>
    </source>
</evidence>
<dbReference type="InterPro" id="IPR001356">
    <property type="entry name" value="HD"/>
</dbReference>
<keyword evidence="4 8" id="KW-0371">Homeobox</keyword>
<accession>A0AAE1THZ2</accession>
<dbReference type="PANTHER" id="PTHR24326:SF522">
    <property type="entry name" value="HOMEOBOX-LEUCINE ZIPPER PROTEIN ATHB-52"/>
    <property type="match status" value="1"/>
</dbReference>
<keyword evidence="2 10" id="KW-0805">Transcription regulation</keyword>
<keyword evidence="5 10" id="KW-0804">Transcription</keyword>
<evidence type="ECO:0000256" key="8">
    <source>
        <dbReference type="PROSITE-ProRule" id="PRU00108"/>
    </source>
</evidence>